<feature type="region of interest" description="Disordered" evidence="1">
    <location>
        <begin position="257"/>
        <end position="298"/>
    </location>
</feature>
<evidence type="ECO:0000313" key="2">
    <source>
        <dbReference type="EMBL" id="KAK3275686.1"/>
    </source>
</evidence>
<sequence>MVACPMHKGGHNYGHSDSDDPNGRDNRGDRKKTAVGTTSSRELTELSDNDATDGSTDVDDEEPFDIKSATAVTDRNREEMKKKEMHVVYYQKRFTYGCPPISHKSPLISTQQASELAGPSATSDSLDDIISAMVKKRNLQDCRDEDNDADDEDDDEPSAATGIAGASNWCRTRTRASVTSPPGGTLRISPWYNQWMLNERHRRVSEQLATTREIIQEARDTIQAESDWRNDLRRKLGASRASDDEYRGIPYMGRRLQTQDEEVTLPEGLDDTPPDLEDYPDDGKGEGDDANNVNDTDHTMCTMMSSRQEISIISQC</sequence>
<feature type="region of interest" description="Disordered" evidence="1">
    <location>
        <begin position="1"/>
        <end position="78"/>
    </location>
</feature>
<feature type="region of interest" description="Disordered" evidence="1">
    <location>
        <begin position="141"/>
        <end position="167"/>
    </location>
</feature>
<feature type="compositionally biased region" description="Acidic residues" evidence="1">
    <location>
        <begin position="45"/>
        <end position="63"/>
    </location>
</feature>
<proteinExistence type="predicted"/>
<organism evidence="2 3">
    <name type="scientific">Cymbomonas tetramitiformis</name>
    <dbReference type="NCBI Taxonomy" id="36881"/>
    <lineage>
        <taxon>Eukaryota</taxon>
        <taxon>Viridiplantae</taxon>
        <taxon>Chlorophyta</taxon>
        <taxon>Pyramimonadophyceae</taxon>
        <taxon>Pyramimonadales</taxon>
        <taxon>Pyramimonadaceae</taxon>
        <taxon>Cymbomonas</taxon>
    </lineage>
</organism>
<feature type="compositionally biased region" description="Basic and acidic residues" evidence="1">
    <location>
        <begin position="14"/>
        <end position="32"/>
    </location>
</feature>
<evidence type="ECO:0000256" key="1">
    <source>
        <dbReference type="SAM" id="MobiDB-lite"/>
    </source>
</evidence>
<dbReference type="AlphaFoldDB" id="A0AAE0L865"/>
<dbReference type="EMBL" id="LGRX02007073">
    <property type="protein sequence ID" value="KAK3275686.1"/>
    <property type="molecule type" value="Genomic_DNA"/>
</dbReference>
<feature type="compositionally biased region" description="Acidic residues" evidence="1">
    <location>
        <begin position="259"/>
        <end position="280"/>
    </location>
</feature>
<dbReference type="Proteomes" id="UP001190700">
    <property type="component" value="Unassembled WGS sequence"/>
</dbReference>
<gene>
    <name evidence="2" type="ORF">CYMTET_16197</name>
</gene>
<feature type="compositionally biased region" description="Acidic residues" evidence="1">
    <location>
        <begin position="143"/>
        <end position="157"/>
    </location>
</feature>
<protein>
    <submittedName>
        <fullName evidence="2">Uncharacterized protein</fullName>
    </submittedName>
</protein>
<evidence type="ECO:0000313" key="3">
    <source>
        <dbReference type="Proteomes" id="UP001190700"/>
    </source>
</evidence>
<accession>A0AAE0L865</accession>
<reference evidence="2 3" key="1">
    <citation type="journal article" date="2015" name="Genome Biol. Evol.">
        <title>Comparative Genomics of a Bacterivorous Green Alga Reveals Evolutionary Causalities and Consequences of Phago-Mixotrophic Mode of Nutrition.</title>
        <authorList>
            <person name="Burns J.A."/>
            <person name="Paasch A."/>
            <person name="Narechania A."/>
            <person name="Kim E."/>
        </authorList>
    </citation>
    <scope>NUCLEOTIDE SEQUENCE [LARGE SCALE GENOMIC DNA]</scope>
    <source>
        <strain evidence="2 3">PLY_AMNH</strain>
    </source>
</reference>
<name>A0AAE0L865_9CHLO</name>
<keyword evidence="3" id="KW-1185">Reference proteome</keyword>
<comment type="caution">
    <text evidence="2">The sequence shown here is derived from an EMBL/GenBank/DDBJ whole genome shotgun (WGS) entry which is preliminary data.</text>
</comment>